<evidence type="ECO:0000256" key="1">
    <source>
        <dbReference type="SAM" id="MobiDB-lite"/>
    </source>
</evidence>
<evidence type="ECO:0000313" key="2">
    <source>
        <dbReference type="EMBL" id="OLP84227.1"/>
    </source>
</evidence>
<dbReference type="EMBL" id="LSRX01001058">
    <property type="protein sequence ID" value="OLP84227.1"/>
    <property type="molecule type" value="Genomic_DNA"/>
</dbReference>
<feature type="compositionally biased region" description="Basic and acidic residues" evidence="1">
    <location>
        <begin position="193"/>
        <end position="203"/>
    </location>
</feature>
<feature type="compositionally biased region" description="Basic residues" evidence="1">
    <location>
        <begin position="289"/>
        <end position="299"/>
    </location>
</feature>
<comment type="caution">
    <text evidence="2">The sequence shown here is derived from an EMBL/GenBank/DDBJ whole genome shotgun (WGS) entry which is preliminary data.</text>
</comment>
<sequence>MPAERPGRAEQVPSPKARTTGPPGGRKGTRMTTPKRHGAIGARTRSTGVSRGGTMTPDERIPAVPDVDETDSSEREIHYGGKVYKWPSRVAIVGYGVKGGIIPPRVERIVKEVEEFSQQYYRWEVRLNQEMHTMMCCTRGYHRTCAMVAIVMMLFKVAGIECIVFLNTIAPDHADHQVKRFVQFFQGHDVTLENRIKDDEGPPAKRRRAPNEEQESEETGGATSSKDPHGHVPSFAKPPVPAPKWPPDYWSKTEGKVKAAAPKEMPKQKGSAAVPVKAMPAKPPEALSKSKKKVQKPQFKKLQSPPKPAILPEPPFPPNPPIRPSGPLLGGFQSSFTEALRDLGLTPDEDRIDYAITQLSNAVWEKLKPRIDEEIFQAHIRHSRQGPELHAWNPNPVQREEPEEVEPAIIEDDPEEEEEADEEEEHSAWHNGWQDASWQEYDDNDDDAEEGQEPRREVVEDAVLEIMNDYDIPQDVQQSVFELVNAPHCGYERQIKLMHTYARAQLPMAQVLEFLESQQEVREAAQFLCDMTDLLKADGRKLQLKFKEVFEGMTHYSAETRKTLSHSGCLYYLSQPHDPGNTLYTMALELLLPDLRLGVCNNWGEEKLGDLVEGLLWVWSPEFLKSKDFKKMKAQHIDISWLVKLAQPPPRKDLTMIGFVHGWFSSVFMLSRATGYTQVIKDWSEIPTFLQWSPQNCCPNAELRAWRLKRSQWLDDLVMSDSECEESPLPVSEGEDDEEDDAVLPADDDDGFAMDIDNEEAAYQAEYLDRLLLTEDEDEDEDL</sequence>
<name>A0A1Q9CMX9_SYMMI</name>
<gene>
    <name evidence="2" type="ORF">AK812_SmicGene34918</name>
</gene>
<keyword evidence="3" id="KW-1185">Reference proteome</keyword>
<feature type="compositionally biased region" description="Basic residues" evidence="1">
    <location>
        <begin position="27"/>
        <end position="38"/>
    </location>
</feature>
<dbReference type="OrthoDB" id="10501905at2759"/>
<feature type="region of interest" description="Disordered" evidence="1">
    <location>
        <begin position="386"/>
        <end position="433"/>
    </location>
</feature>
<feature type="region of interest" description="Disordered" evidence="1">
    <location>
        <begin position="193"/>
        <end position="333"/>
    </location>
</feature>
<feature type="compositionally biased region" description="Pro residues" evidence="1">
    <location>
        <begin position="305"/>
        <end position="324"/>
    </location>
</feature>
<feature type="compositionally biased region" description="Pro residues" evidence="1">
    <location>
        <begin position="236"/>
        <end position="246"/>
    </location>
</feature>
<feature type="region of interest" description="Disordered" evidence="1">
    <location>
        <begin position="1"/>
        <end position="72"/>
    </location>
</feature>
<evidence type="ECO:0000313" key="3">
    <source>
        <dbReference type="Proteomes" id="UP000186817"/>
    </source>
</evidence>
<reference evidence="2 3" key="1">
    <citation type="submission" date="2016-02" db="EMBL/GenBank/DDBJ databases">
        <title>Genome analysis of coral dinoflagellate symbionts highlights evolutionary adaptations to a symbiotic lifestyle.</title>
        <authorList>
            <person name="Aranda M."/>
            <person name="Li Y."/>
            <person name="Liew Y.J."/>
            <person name="Baumgarten S."/>
            <person name="Simakov O."/>
            <person name="Wilson M."/>
            <person name="Piel J."/>
            <person name="Ashoor H."/>
            <person name="Bougouffa S."/>
            <person name="Bajic V.B."/>
            <person name="Ryu T."/>
            <person name="Ravasi T."/>
            <person name="Bayer T."/>
            <person name="Micklem G."/>
            <person name="Kim H."/>
            <person name="Bhak J."/>
            <person name="Lajeunesse T.C."/>
            <person name="Voolstra C.R."/>
        </authorList>
    </citation>
    <scope>NUCLEOTIDE SEQUENCE [LARGE SCALE GENOMIC DNA]</scope>
    <source>
        <strain evidence="2 3">CCMP2467</strain>
    </source>
</reference>
<protein>
    <submittedName>
        <fullName evidence="2">Uncharacterized protein</fullName>
    </submittedName>
</protein>
<accession>A0A1Q9CMX9</accession>
<dbReference type="AlphaFoldDB" id="A0A1Q9CMX9"/>
<feature type="compositionally biased region" description="Acidic residues" evidence="1">
    <location>
        <begin position="401"/>
        <end position="425"/>
    </location>
</feature>
<proteinExistence type="predicted"/>
<feature type="compositionally biased region" description="Acidic residues" evidence="1">
    <location>
        <begin position="733"/>
        <end position="756"/>
    </location>
</feature>
<dbReference type="Proteomes" id="UP000186817">
    <property type="component" value="Unassembled WGS sequence"/>
</dbReference>
<organism evidence="2 3">
    <name type="scientific">Symbiodinium microadriaticum</name>
    <name type="common">Dinoflagellate</name>
    <name type="synonym">Zooxanthella microadriatica</name>
    <dbReference type="NCBI Taxonomy" id="2951"/>
    <lineage>
        <taxon>Eukaryota</taxon>
        <taxon>Sar</taxon>
        <taxon>Alveolata</taxon>
        <taxon>Dinophyceae</taxon>
        <taxon>Suessiales</taxon>
        <taxon>Symbiodiniaceae</taxon>
        <taxon>Symbiodinium</taxon>
    </lineage>
</organism>
<feature type="region of interest" description="Disordered" evidence="1">
    <location>
        <begin position="724"/>
        <end position="756"/>
    </location>
</feature>